<dbReference type="InterPro" id="IPR008948">
    <property type="entry name" value="L-Aspartase-like"/>
</dbReference>
<protein>
    <submittedName>
        <fullName evidence="3">3-carboxy-cis,cis-muconate cycloisomerase</fullName>
        <ecNumber evidence="3">5.5.1.2</ecNumber>
    </submittedName>
</protein>
<name>A0A6S6ZIA9_9BURK</name>
<dbReference type="PANTHER" id="PTHR43172:SF2">
    <property type="entry name" value="ADENYLOSUCCINATE LYASE C-TERMINAL DOMAIN-CONTAINING PROTEIN"/>
    <property type="match status" value="1"/>
</dbReference>
<dbReference type="RefSeq" id="WP_175192315.1">
    <property type="nucleotide sequence ID" value="NZ_CADIJO010000004.1"/>
</dbReference>
<evidence type="ECO:0000259" key="2">
    <source>
        <dbReference type="Pfam" id="PF00206"/>
    </source>
</evidence>
<organism evidence="3 4">
    <name type="scientific">Achromobacter deleyi</name>
    <dbReference type="NCBI Taxonomy" id="1353891"/>
    <lineage>
        <taxon>Bacteria</taxon>
        <taxon>Pseudomonadati</taxon>
        <taxon>Pseudomonadota</taxon>
        <taxon>Betaproteobacteria</taxon>
        <taxon>Burkholderiales</taxon>
        <taxon>Alcaligenaceae</taxon>
        <taxon>Achromobacter</taxon>
    </lineage>
</organism>
<dbReference type="Proteomes" id="UP000494111">
    <property type="component" value="Unassembled WGS sequence"/>
</dbReference>
<reference evidence="3 4" key="1">
    <citation type="submission" date="2020-04" db="EMBL/GenBank/DDBJ databases">
        <authorList>
            <person name="De Canck E."/>
        </authorList>
    </citation>
    <scope>NUCLEOTIDE SEQUENCE [LARGE SCALE GENOMIC DNA]</scope>
    <source>
        <strain evidence="3 4">LMG 3458</strain>
    </source>
</reference>
<dbReference type="GO" id="GO:0047472">
    <property type="term" value="F:3-carboxy-cis,cis-muconate cycloisomerase activity"/>
    <property type="evidence" value="ECO:0007669"/>
    <property type="project" value="UniProtKB-EC"/>
</dbReference>
<dbReference type="AlphaFoldDB" id="A0A6S6ZIA9"/>
<dbReference type="InterPro" id="IPR020557">
    <property type="entry name" value="Fumarate_lyase_CS"/>
</dbReference>
<dbReference type="PROSITE" id="PS00163">
    <property type="entry name" value="FUMARATE_LYASES"/>
    <property type="match status" value="1"/>
</dbReference>
<proteinExistence type="inferred from homology"/>
<gene>
    <name evidence="3" type="primary">pcaB_1</name>
    <name evidence="3" type="ORF">LMG3458_01647</name>
</gene>
<dbReference type="Pfam" id="PF00206">
    <property type="entry name" value="Lyase_1"/>
    <property type="match status" value="1"/>
</dbReference>
<keyword evidence="3" id="KW-0413">Isomerase</keyword>
<comment type="similarity">
    <text evidence="1">Belongs to the class-II fumarase/aspartase family.</text>
</comment>
<dbReference type="EC" id="5.5.1.2" evidence="3"/>
<dbReference type="PANTHER" id="PTHR43172">
    <property type="entry name" value="ADENYLOSUCCINATE LYASE"/>
    <property type="match status" value="1"/>
</dbReference>
<evidence type="ECO:0000256" key="1">
    <source>
        <dbReference type="ARBA" id="ARBA00034772"/>
    </source>
</evidence>
<dbReference type="GO" id="GO:0016829">
    <property type="term" value="F:lyase activity"/>
    <property type="evidence" value="ECO:0007669"/>
    <property type="project" value="UniProtKB-ARBA"/>
</dbReference>
<dbReference type="Gene3D" id="1.20.200.10">
    <property type="entry name" value="Fumarase/aspartase (Central domain)"/>
    <property type="match status" value="1"/>
</dbReference>
<dbReference type="SUPFAM" id="SSF48557">
    <property type="entry name" value="L-aspartase-like"/>
    <property type="match status" value="1"/>
</dbReference>
<dbReference type="InterPro" id="IPR000362">
    <property type="entry name" value="Fumarate_lyase_fam"/>
</dbReference>
<evidence type="ECO:0000313" key="3">
    <source>
        <dbReference type="EMBL" id="CAB3681549.1"/>
    </source>
</evidence>
<dbReference type="PRINTS" id="PR00149">
    <property type="entry name" value="FUMRATELYASE"/>
</dbReference>
<feature type="domain" description="Fumarate lyase N-terminal" evidence="2">
    <location>
        <begin position="14"/>
        <end position="295"/>
    </location>
</feature>
<dbReference type="InterPro" id="IPR022761">
    <property type="entry name" value="Fumarate_lyase_N"/>
</dbReference>
<evidence type="ECO:0000313" key="4">
    <source>
        <dbReference type="Proteomes" id="UP000494111"/>
    </source>
</evidence>
<dbReference type="EMBL" id="CADIJO010000004">
    <property type="protein sequence ID" value="CAB3681549.1"/>
    <property type="molecule type" value="Genomic_DNA"/>
</dbReference>
<accession>A0A6S6ZIA9</accession>
<sequence>MTLFESFLSHASCRECFSDREVLAAMLRVESALAEAQAEHGVIPVDAARVIARHCDIAGYDVAAIMAQEAGAGSVAIPLIQALKQAVQAQSEAACAFTHMASTSQDIADTALALVTRDALALIAKDLRRAVYAGLALAHRHARDPILARTLMQPASVTSFGFKCLAWTAPLVRAHLRLHRTAGQALQLQLGGAVGTLAQMKGKGPAVAASMARSLGLHNPEISWHTQRDAWVSLGCELGVLAGSLGKIGRDLSLAGQFELSEVFEPSGPGRGGSSAMPHKRNPVSCLTAISAAARAPQQVASLLAAMPQENERALGLWQAELAEWPALVMTVHGSLAAMADALQGLVVDTARMRQNIQRLVQALPSSVAGQWFNAELADDIAVTTQQQADRLRREFDSVDAG</sequence>